<organism evidence="2 3">
    <name type="scientific">Globisporangium ultimum (strain ATCC 200006 / CBS 805.95 / DAOM BR144)</name>
    <name type="common">Pythium ultimum</name>
    <dbReference type="NCBI Taxonomy" id="431595"/>
    <lineage>
        <taxon>Eukaryota</taxon>
        <taxon>Sar</taxon>
        <taxon>Stramenopiles</taxon>
        <taxon>Oomycota</taxon>
        <taxon>Peronosporomycetes</taxon>
        <taxon>Pythiales</taxon>
        <taxon>Pythiaceae</taxon>
        <taxon>Globisporangium</taxon>
    </lineage>
</organism>
<feature type="compositionally biased region" description="Basic and acidic residues" evidence="1">
    <location>
        <begin position="212"/>
        <end position="243"/>
    </location>
</feature>
<dbReference type="AlphaFoldDB" id="K3WEF5"/>
<reference evidence="3" key="2">
    <citation type="submission" date="2010-04" db="EMBL/GenBank/DDBJ databases">
        <authorList>
            <person name="Buell R."/>
            <person name="Hamilton J."/>
            <person name="Hostetler J."/>
        </authorList>
    </citation>
    <scope>NUCLEOTIDE SEQUENCE [LARGE SCALE GENOMIC DNA]</scope>
    <source>
        <strain evidence="3">DAOM:BR144</strain>
    </source>
</reference>
<sequence length="539" mass="57836">MSNSMEPGATMADAPAPVQDALSVVAVDAPPAQPQQEEPQVDELQVASAAVGDANEPEDPNDTEDEGMGDDGDDGDDDEPIKSHDNMQSQYAQMEVASEPLDHAGTDAAGTSGGAAEDERADDGGEDAGAEQVQSNADDPQDAPMEIADDSAPTDCAITGAVGSSAAATECEGAGEDTSVEQTQPNVDEQSAAQAVDETSEPQTAVTSEGDENMHEAVENARTGHGDDEHLHDAQDGDNHHDTDEYDPADPGYDRASDMYERHGSDEYDPANPSSTNDENAYDAAHAGDHEDGEYDPANPGGSHHDDDEYDPANPSYDQNAYDPSHPSSYESSSHQMPQTQSPPESGVLDAPDATLKRKSSAPPAESGAANTHDVQQQPLQLADQRASKRQRSRSSESTRSLDRKPDNIEPRRKEEDKKGLSDAAWDRLKDFQSGSSDFEMTQVSRAAFASVSSLPEFAQVSIVARFTRVPMKDIRDKNGQLMRIYHEYLKENPHIPLLQPVSVYIADYKTDPGLFEYGYAPPFPVHGISSTPVPKKTQ</sequence>
<evidence type="ECO:0000256" key="1">
    <source>
        <dbReference type="SAM" id="MobiDB-lite"/>
    </source>
</evidence>
<feature type="compositionally biased region" description="Basic and acidic residues" evidence="1">
    <location>
        <begin position="394"/>
        <end position="421"/>
    </location>
</feature>
<name>K3WEF5_GLOUD</name>
<accession>K3WEF5</accession>
<feature type="compositionally biased region" description="Basic and acidic residues" evidence="1">
    <location>
        <begin position="252"/>
        <end position="266"/>
    </location>
</feature>
<reference evidence="3" key="1">
    <citation type="journal article" date="2010" name="Genome Biol.">
        <title>Genome sequence of the necrotrophic plant pathogen Pythium ultimum reveals original pathogenicity mechanisms and effector repertoire.</title>
        <authorList>
            <person name="Levesque C.A."/>
            <person name="Brouwer H."/>
            <person name="Cano L."/>
            <person name="Hamilton J.P."/>
            <person name="Holt C."/>
            <person name="Huitema E."/>
            <person name="Raffaele S."/>
            <person name="Robideau G.P."/>
            <person name="Thines M."/>
            <person name="Win J."/>
            <person name="Zerillo M.M."/>
            <person name="Beakes G.W."/>
            <person name="Boore J.L."/>
            <person name="Busam D."/>
            <person name="Dumas B."/>
            <person name="Ferriera S."/>
            <person name="Fuerstenberg S.I."/>
            <person name="Gachon C.M."/>
            <person name="Gaulin E."/>
            <person name="Govers F."/>
            <person name="Grenville-Briggs L."/>
            <person name="Horner N."/>
            <person name="Hostetler J."/>
            <person name="Jiang R.H."/>
            <person name="Johnson J."/>
            <person name="Krajaejun T."/>
            <person name="Lin H."/>
            <person name="Meijer H.J."/>
            <person name="Moore B."/>
            <person name="Morris P."/>
            <person name="Phuntmart V."/>
            <person name="Puiu D."/>
            <person name="Shetty J."/>
            <person name="Stajich J.E."/>
            <person name="Tripathy S."/>
            <person name="Wawra S."/>
            <person name="van West P."/>
            <person name="Whitty B.R."/>
            <person name="Coutinho P.M."/>
            <person name="Henrissat B."/>
            <person name="Martin F."/>
            <person name="Thomas P.D."/>
            <person name="Tyler B.M."/>
            <person name="De Vries R.P."/>
            <person name="Kamoun S."/>
            <person name="Yandell M."/>
            <person name="Tisserat N."/>
            <person name="Buell C.R."/>
        </authorList>
    </citation>
    <scope>NUCLEOTIDE SEQUENCE</scope>
    <source>
        <strain evidence="3">DAOM:BR144</strain>
    </source>
</reference>
<dbReference type="Proteomes" id="UP000019132">
    <property type="component" value="Unassembled WGS sequence"/>
</dbReference>
<feature type="compositionally biased region" description="Acidic residues" evidence="1">
    <location>
        <begin position="55"/>
        <end position="79"/>
    </location>
</feature>
<dbReference type="InParanoid" id="K3WEF5"/>
<dbReference type="STRING" id="431595.K3WEF5"/>
<evidence type="ECO:0000313" key="2">
    <source>
        <dbReference type="EnsemblProtists" id="PYU1_T003346"/>
    </source>
</evidence>
<feature type="compositionally biased region" description="Polar residues" evidence="1">
    <location>
        <begin position="180"/>
        <end position="193"/>
    </location>
</feature>
<reference evidence="2" key="3">
    <citation type="submission" date="2015-02" db="UniProtKB">
        <authorList>
            <consortium name="EnsemblProtists"/>
        </authorList>
    </citation>
    <scope>IDENTIFICATION</scope>
    <source>
        <strain evidence="2">DAOM BR144</strain>
    </source>
</reference>
<dbReference type="EnsemblProtists" id="PYU1_T003346">
    <property type="protein sequence ID" value="PYU1_T003346"/>
    <property type="gene ID" value="PYU1_G003336"/>
</dbReference>
<feature type="compositionally biased region" description="Polar residues" evidence="1">
    <location>
        <begin position="369"/>
        <end position="380"/>
    </location>
</feature>
<feature type="compositionally biased region" description="Acidic residues" evidence="1">
    <location>
        <begin position="119"/>
        <end position="129"/>
    </location>
</feature>
<dbReference type="HOGENOM" id="CLU_505785_0_0_1"/>
<evidence type="ECO:0000313" key="3">
    <source>
        <dbReference type="Proteomes" id="UP000019132"/>
    </source>
</evidence>
<protein>
    <submittedName>
        <fullName evidence="2">Uncharacterized protein</fullName>
    </submittedName>
</protein>
<feature type="compositionally biased region" description="Low complexity" evidence="1">
    <location>
        <begin position="24"/>
        <end position="38"/>
    </location>
</feature>
<proteinExistence type="predicted"/>
<keyword evidence="3" id="KW-1185">Reference proteome</keyword>
<dbReference type="VEuPathDB" id="FungiDB:PYU1_G003336"/>
<dbReference type="eggNOG" id="ENOG502RYF3">
    <property type="taxonomic scope" value="Eukaryota"/>
</dbReference>
<dbReference type="EMBL" id="GL376603">
    <property type="status" value="NOT_ANNOTATED_CDS"/>
    <property type="molecule type" value="Genomic_DNA"/>
</dbReference>
<feature type="region of interest" description="Disordered" evidence="1">
    <location>
        <begin position="1"/>
        <end position="421"/>
    </location>
</feature>
<feature type="compositionally biased region" description="Low complexity" evidence="1">
    <location>
        <begin position="324"/>
        <end position="335"/>
    </location>
</feature>